<dbReference type="OrthoDB" id="3319207at2759"/>
<dbReference type="CDD" id="cd21037">
    <property type="entry name" value="MLKL_NTD"/>
    <property type="match status" value="1"/>
</dbReference>
<keyword evidence="2" id="KW-1185">Reference proteome</keyword>
<gene>
    <name evidence="1" type="ORF">EXIGLDRAFT_779624</name>
</gene>
<dbReference type="InterPro" id="IPR036537">
    <property type="entry name" value="Adaptor_Cbl_N_dom_sf"/>
</dbReference>
<dbReference type="Gene3D" id="1.20.930.20">
    <property type="entry name" value="Adaptor protein Cbl, N-terminal domain"/>
    <property type="match status" value="1"/>
</dbReference>
<dbReference type="GO" id="GO:0007166">
    <property type="term" value="P:cell surface receptor signaling pathway"/>
    <property type="evidence" value="ECO:0007669"/>
    <property type="project" value="InterPro"/>
</dbReference>
<evidence type="ECO:0000313" key="2">
    <source>
        <dbReference type="Proteomes" id="UP000077266"/>
    </source>
</evidence>
<dbReference type="STRING" id="1314781.A0A165BZ81"/>
<evidence type="ECO:0000313" key="1">
    <source>
        <dbReference type="EMBL" id="KZV81521.1"/>
    </source>
</evidence>
<name>A0A165BZ81_EXIGL</name>
<sequence>MPLEPSTCIDAGAWQSPAIDLLVALLKAAREATDDVPIVKQILGAAVHIIEYAEKMRGNRRAMLSLAEKAATFAQQIQQIVEGCVVNDILQARLQRLHTVFDGIESFARPESAVRGRFKRTVRTYFIVPRQIERLRGDLENEIQVFLVRVCANDSFYGAS</sequence>
<dbReference type="Proteomes" id="UP000077266">
    <property type="component" value="Unassembled WGS sequence"/>
</dbReference>
<reference evidence="1 2" key="1">
    <citation type="journal article" date="2016" name="Mol. Biol. Evol.">
        <title>Comparative Genomics of Early-Diverging Mushroom-Forming Fungi Provides Insights into the Origins of Lignocellulose Decay Capabilities.</title>
        <authorList>
            <person name="Nagy L.G."/>
            <person name="Riley R."/>
            <person name="Tritt A."/>
            <person name="Adam C."/>
            <person name="Daum C."/>
            <person name="Floudas D."/>
            <person name="Sun H."/>
            <person name="Yadav J.S."/>
            <person name="Pangilinan J."/>
            <person name="Larsson K.H."/>
            <person name="Matsuura K."/>
            <person name="Barry K."/>
            <person name="Labutti K."/>
            <person name="Kuo R."/>
            <person name="Ohm R.A."/>
            <person name="Bhattacharya S.S."/>
            <person name="Shirouzu T."/>
            <person name="Yoshinaga Y."/>
            <person name="Martin F.M."/>
            <person name="Grigoriev I.V."/>
            <person name="Hibbett D.S."/>
        </authorList>
    </citation>
    <scope>NUCLEOTIDE SEQUENCE [LARGE SCALE GENOMIC DNA]</scope>
    <source>
        <strain evidence="1 2">HHB12029</strain>
    </source>
</reference>
<dbReference type="InterPro" id="IPR059179">
    <property type="entry name" value="MLKL-like_MCAfunc"/>
</dbReference>
<dbReference type="EMBL" id="KV426386">
    <property type="protein sequence ID" value="KZV81521.1"/>
    <property type="molecule type" value="Genomic_DNA"/>
</dbReference>
<dbReference type="InParanoid" id="A0A165BZ81"/>
<organism evidence="1 2">
    <name type="scientific">Exidia glandulosa HHB12029</name>
    <dbReference type="NCBI Taxonomy" id="1314781"/>
    <lineage>
        <taxon>Eukaryota</taxon>
        <taxon>Fungi</taxon>
        <taxon>Dikarya</taxon>
        <taxon>Basidiomycota</taxon>
        <taxon>Agaricomycotina</taxon>
        <taxon>Agaricomycetes</taxon>
        <taxon>Auriculariales</taxon>
        <taxon>Exidiaceae</taxon>
        <taxon>Exidia</taxon>
    </lineage>
</organism>
<proteinExistence type="predicted"/>
<accession>A0A165BZ81</accession>
<dbReference type="AlphaFoldDB" id="A0A165BZ81"/>
<protein>
    <submittedName>
        <fullName evidence="1">Uncharacterized protein</fullName>
    </submittedName>
</protein>